<sequence length="328" mass="36216">MNKRRDQLKAMMTPIVAPPTPTDDRPMRSPVASGSLKAMGLSLKSLSDEADEARALRAQLASGAQVVELDPNLVDPSFIRDRLDDVDGEEFEAFKVGLSEAGQQVPILVRPQSDNPGRYQAAYGHRRIAALRALGRPVKAIVRDLSDEELIVAQGKENTDRKDLSFIERALFAARLEDRGFSRAALMAALSVQKGNLSTMISLVRDIPEELIVAIGPAPKIGRPRWELLASLLKQGDPKWRDAISEPNFSLTPSDGRFERVLKALSRRPKKPATQIVKAGDGKQVASIQRAKDRIRLTIENRHAPDFGAYLVDQLPEIYAAFQRRADA</sequence>
<dbReference type="EMBL" id="FMZW01000042">
    <property type="protein sequence ID" value="SDF01927.1"/>
    <property type="molecule type" value="Genomic_DNA"/>
</dbReference>
<dbReference type="AlphaFoldDB" id="A0A1G7HN86"/>
<dbReference type="InterPro" id="IPR011111">
    <property type="entry name" value="Plasmid_RepB"/>
</dbReference>
<name>A0A1G7HN86_9BRAD</name>
<gene>
    <name evidence="4" type="ORF">SAMN05216337_104271</name>
</gene>
<dbReference type="RefSeq" id="WP_092088490.1">
    <property type="nucleotide sequence ID" value="NZ_FMZW01000042.1"/>
</dbReference>
<dbReference type="SUPFAM" id="SSF109709">
    <property type="entry name" value="KorB DNA-binding domain-like"/>
    <property type="match status" value="1"/>
</dbReference>
<dbReference type="GO" id="GO:0007059">
    <property type="term" value="P:chromosome segregation"/>
    <property type="evidence" value="ECO:0007669"/>
    <property type="project" value="TreeGrafter"/>
</dbReference>
<organism evidence="4 5">
    <name type="scientific">Bradyrhizobium brasilense</name>
    <dbReference type="NCBI Taxonomy" id="1419277"/>
    <lineage>
        <taxon>Bacteria</taxon>
        <taxon>Pseudomonadati</taxon>
        <taxon>Pseudomonadota</taxon>
        <taxon>Alphaproteobacteria</taxon>
        <taxon>Hyphomicrobiales</taxon>
        <taxon>Nitrobacteraceae</taxon>
        <taxon>Bradyrhizobium</taxon>
    </lineage>
</organism>
<dbReference type="Pfam" id="PF02195">
    <property type="entry name" value="ParB_N"/>
    <property type="match status" value="1"/>
</dbReference>
<evidence type="ECO:0000259" key="3">
    <source>
        <dbReference type="SMART" id="SM00470"/>
    </source>
</evidence>
<evidence type="ECO:0000256" key="1">
    <source>
        <dbReference type="ARBA" id="ARBA00006295"/>
    </source>
</evidence>
<dbReference type="NCBIfam" id="TIGR00180">
    <property type="entry name" value="parB_part"/>
    <property type="match status" value="1"/>
</dbReference>
<dbReference type="InterPro" id="IPR017819">
    <property type="entry name" value="Plasmid_partition_RepB"/>
</dbReference>
<dbReference type="GO" id="GO:0005694">
    <property type="term" value="C:chromosome"/>
    <property type="evidence" value="ECO:0007669"/>
    <property type="project" value="TreeGrafter"/>
</dbReference>
<dbReference type="SMART" id="SM00470">
    <property type="entry name" value="ParB"/>
    <property type="match status" value="1"/>
</dbReference>
<proteinExistence type="inferred from homology"/>
<reference evidence="4 5" key="1">
    <citation type="submission" date="2016-10" db="EMBL/GenBank/DDBJ databases">
        <authorList>
            <person name="de Groot N.N."/>
        </authorList>
    </citation>
    <scope>NUCLEOTIDE SEQUENCE [LARGE SCALE GENOMIC DNA]</scope>
    <source>
        <strain evidence="4 5">R5</strain>
    </source>
</reference>
<dbReference type="CDD" id="cd16405">
    <property type="entry name" value="RepB_like_N"/>
    <property type="match status" value="1"/>
</dbReference>
<evidence type="ECO:0000313" key="5">
    <source>
        <dbReference type="Proteomes" id="UP000199245"/>
    </source>
</evidence>
<dbReference type="PANTHER" id="PTHR33375">
    <property type="entry name" value="CHROMOSOME-PARTITIONING PROTEIN PARB-RELATED"/>
    <property type="match status" value="1"/>
</dbReference>
<feature type="region of interest" description="Disordered" evidence="2">
    <location>
        <begin position="1"/>
        <end position="33"/>
    </location>
</feature>
<dbReference type="Gene3D" id="3.90.1530.30">
    <property type="match status" value="1"/>
</dbReference>
<accession>A0A1G7HN86</accession>
<dbReference type="NCBIfam" id="TIGR03454">
    <property type="entry name" value="partition_RepB"/>
    <property type="match status" value="1"/>
</dbReference>
<comment type="similarity">
    <text evidence="1">Belongs to the ParB family.</text>
</comment>
<dbReference type="InterPro" id="IPR037972">
    <property type="entry name" value="RepB_N"/>
</dbReference>
<evidence type="ECO:0000256" key="2">
    <source>
        <dbReference type="SAM" id="MobiDB-lite"/>
    </source>
</evidence>
<dbReference type="InterPro" id="IPR050336">
    <property type="entry name" value="Chromosome_partition/occlusion"/>
</dbReference>
<protein>
    <submittedName>
        <fullName evidence="4">Chromosome partitioning protein, ParB family</fullName>
    </submittedName>
</protein>
<dbReference type="SUPFAM" id="SSF110849">
    <property type="entry name" value="ParB/Sulfiredoxin"/>
    <property type="match status" value="1"/>
</dbReference>
<dbReference type="InterPro" id="IPR036086">
    <property type="entry name" value="ParB/Sulfiredoxin_sf"/>
</dbReference>
<dbReference type="Proteomes" id="UP000199245">
    <property type="component" value="Unassembled WGS sequence"/>
</dbReference>
<dbReference type="InterPro" id="IPR003115">
    <property type="entry name" value="ParB_N"/>
</dbReference>
<dbReference type="InterPro" id="IPR004437">
    <property type="entry name" value="ParB/RepB/Spo0J"/>
</dbReference>
<evidence type="ECO:0000313" key="4">
    <source>
        <dbReference type="EMBL" id="SDF01927.1"/>
    </source>
</evidence>
<dbReference type="Gene3D" id="1.10.10.2830">
    <property type="match status" value="1"/>
</dbReference>
<feature type="domain" description="ParB-like N-terminal" evidence="3">
    <location>
        <begin position="67"/>
        <end position="159"/>
    </location>
</feature>
<dbReference type="PANTHER" id="PTHR33375:SF1">
    <property type="entry name" value="CHROMOSOME-PARTITIONING PROTEIN PARB-RELATED"/>
    <property type="match status" value="1"/>
</dbReference>
<dbReference type="Pfam" id="PF07506">
    <property type="entry name" value="RepB"/>
    <property type="match status" value="1"/>
</dbReference>
<dbReference type="GO" id="GO:0003677">
    <property type="term" value="F:DNA binding"/>
    <property type="evidence" value="ECO:0007669"/>
    <property type="project" value="InterPro"/>
</dbReference>